<name>A0A174NNR2_ANAHA</name>
<gene>
    <name evidence="1" type="ORF">ERS852520_01496</name>
</gene>
<sequence>MKHTMRSAFKRWCVLHNEKCRVRIPNWFRHYIRKNTQWGYIVIDEAEDYYCNKCEMDYEQRRQYKGYYTIEISDEELLELQRAEWIK</sequence>
<dbReference type="EMBL" id="CZAU01000013">
    <property type="protein sequence ID" value="CUP50274.1"/>
    <property type="molecule type" value="Genomic_DNA"/>
</dbReference>
<reference evidence="1 2" key="1">
    <citation type="submission" date="2015-09" db="EMBL/GenBank/DDBJ databases">
        <authorList>
            <consortium name="Pathogen Informatics"/>
        </authorList>
    </citation>
    <scope>NUCLEOTIDE SEQUENCE [LARGE SCALE GENOMIC DNA]</scope>
    <source>
        <strain evidence="1 2">2789STDY5834908</strain>
    </source>
</reference>
<accession>A0A174NNR2</accession>
<dbReference type="AlphaFoldDB" id="A0A174NNR2"/>
<evidence type="ECO:0000313" key="1">
    <source>
        <dbReference type="EMBL" id="CUP50274.1"/>
    </source>
</evidence>
<organism evidence="1 2">
    <name type="scientific">Anaerostipes hadrus</name>
    <dbReference type="NCBI Taxonomy" id="649756"/>
    <lineage>
        <taxon>Bacteria</taxon>
        <taxon>Bacillati</taxon>
        <taxon>Bacillota</taxon>
        <taxon>Clostridia</taxon>
        <taxon>Lachnospirales</taxon>
        <taxon>Lachnospiraceae</taxon>
        <taxon>Anaerostipes</taxon>
    </lineage>
</organism>
<evidence type="ECO:0000313" key="2">
    <source>
        <dbReference type="Proteomes" id="UP000095564"/>
    </source>
</evidence>
<protein>
    <submittedName>
        <fullName evidence="1">Uncharacterized protein</fullName>
    </submittedName>
</protein>
<dbReference type="Proteomes" id="UP000095564">
    <property type="component" value="Unassembled WGS sequence"/>
</dbReference>
<proteinExistence type="predicted"/>
<dbReference type="RefSeq" id="WP_055159979.1">
    <property type="nucleotide sequence ID" value="NZ_CZAU01000013.1"/>
</dbReference>